<proteinExistence type="predicted"/>
<reference evidence="1 2" key="1">
    <citation type="submission" date="2024-09" db="EMBL/GenBank/DDBJ databases">
        <authorList>
            <person name="Sun Q."/>
            <person name="Mori K."/>
        </authorList>
    </citation>
    <scope>NUCLEOTIDE SEQUENCE [LARGE SCALE GENOMIC DNA]</scope>
    <source>
        <strain evidence="1 2">CECT 8726</strain>
    </source>
</reference>
<sequence length="270" mass="30567">MKNKDVLRSQGVVVPGPSRFRKLIRETLAALGGETPKRETQDALVDAIIDEDEATRLILSGEHMICVPTRIFHGSEFYALAGKKAQALAGLFPATEVEFHIGLRNPATFIPSVFDRTSNISYENFMNEINPLDIRWSDVLKRIKAAVPNATLTVWANEDTPLIWAELMRELAGVDPMVELSGTDDLLAEIMTRSGFKRFQSYLESHPPRNEIQKRRVIAAFLGKFAMVEKMEQELDIEGWTDDYVDQLTDLYEEDLDEVQRMHGVNFIAP</sequence>
<evidence type="ECO:0000313" key="2">
    <source>
        <dbReference type="Proteomes" id="UP001589683"/>
    </source>
</evidence>
<evidence type="ECO:0000313" key="1">
    <source>
        <dbReference type="EMBL" id="MFB9231938.1"/>
    </source>
</evidence>
<dbReference type="Proteomes" id="UP001589683">
    <property type="component" value="Unassembled WGS sequence"/>
</dbReference>
<protein>
    <submittedName>
        <fullName evidence="1">Uncharacterized protein</fullName>
    </submittedName>
</protein>
<keyword evidence="2" id="KW-1185">Reference proteome</keyword>
<organism evidence="1 2">
    <name type="scientific">Pseudohalocynthiibacter aestuariivivens</name>
    <dbReference type="NCBI Taxonomy" id="1591409"/>
    <lineage>
        <taxon>Bacteria</taxon>
        <taxon>Pseudomonadati</taxon>
        <taxon>Pseudomonadota</taxon>
        <taxon>Alphaproteobacteria</taxon>
        <taxon>Rhodobacterales</taxon>
        <taxon>Paracoccaceae</taxon>
        <taxon>Pseudohalocynthiibacter</taxon>
    </lineage>
</organism>
<accession>A0ABV5JGN2</accession>
<name>A0ABV5JGN2_9RHOB</name>
<comment type="caution">
    <text evidence="1">The sequence shown here is derived from an EMBL/GenBank/DDBJ whole genome shotgun (WGS) entry which is preliminary data.</text>
</comment>
<dbReference type="EMBL" id="JBHMEA010000033">
    <property type="protein sequence ID" value="MFB9231938.1"/>
    <property type="molecule type" value="Genomic_DNA"/>
</dbReference>
<gene>
    <name evidence="1" type="ORF">ACFFUT_09085</name>
</gene>
<dbReference type="RefSeq" id="WP_246531670.1">
    <property type="nucleotide sequence ID" value="NZ_JAGFNU010000004.1"/>
</dbReference>